<evidence type="ECO:0000256" key="1">
    <source>
        <dbReference type="SAM" id="Phobius"/>
    </source>
</evidence>
<dbReference type="PANTHER" id="PTHR33608">
    <property type="entry name" value="BLL2464 PROTEIN"/>
    <property type="match status" value="1"/>
</dbReference>
<dbReference type="EMBL" id="JACCAB010000001">
    <property type="protein sequence ID" value="NYG08026.1"/>
    <property type="molecule type" value="Genomic_DNA"/>
</dbReference>
<feature type="transmembrane region" description="Helical" evidence="1">
    <location>
        <begin position="42"/>
        <end position="58"/>
    </location>
</feature>
<protein>
    <submittedName>
        <fullName evidence="3">Uncharacterized protein (DUF58 family)</fullName>
    </submittedName>
</protein>
<keyword evidence="1" id="KW-1133">Transmembrane helix</keyword>
<keyword evidence="1" id="KW-0472">Membrane</keyword>
<dbReference type="Pfam" id="PF01882">
    <property type="entry name" value="DUF58"/>
    <property type="match status" value="1"/>
</dbReference>
<feature type="domain" description="DUF58" evidence="2">
    <location>
        <begin position="217"/>
        <end position="385"/>
    </location>
</feature>
<dbReference type="RefSeq" id="WP_179422287.1">
    <property type="nucleotide sequence ID" value="NZ_JACCAB010000001.1"/>
</dbReference>
<dbReference type="InterPro" id="IPR002881">
    <property type="entry name" value="DUF58"/>
</dbReference>
<dbReference type="AlphaFoldDB" id="A0A852WRU6"/>
<accession>A0A852WRU6</accession>
<dbReference type="Proteomes" id="UP000573599">
    <property type="component" value="Unassembled WGS sequence"/>
</dbReference>
<sequence length="468" mass="49756">MTELPGTRLEARWRVTSAHIRALFLGLLLVGVGVVLRRPDALVLGTPLLLVGLWATAARPAGPPDVRAAVAHPVLREGQATRWVATISPGPGVEEAGLVLLPTPYTRFTPGSRAAATAFASRAAGTTGPTGPAGPTSLEVVCQSTRWGHRPLGPATVALSGPFGSYRWEPEAVALPAIPTVPLPDTFTARVPVPRPDGLVGRNRSHHPGEGGELDQIRPFRFGDRLRRVHWPVSVRTGELHVTATHADQDSEILLLVDAMNDIGRSEGVGGSSSSLDNAVRAAGAIAEHYLRTGDRVGLLVLGARDLPHVKAAAGGNHLRRLLDVLARVRVADSTVSDEKRLRSQLRHHVSAGTLAVILTPAISPAVLAHAVSLSRRGISVVTVDTLPADLARPDIPQGWLAQLSSSADDQPAATRLAWRLRLLERSHEMSRARQAGVPIVPWAGPGTLDLVLRDLGRRSRAPRVVSR</sequence>
<comment type="caution">
    <text evidence="3">The sequence shown here is derived from an EMBL/GenBank/DDBJ whole genome shotgun (WGS) entry which is preliminary data.</text>
</comment>
<feature type="transmembrane region" description="Helical" evidence="1">
    <location>
        <begin position="18"/>
        <end position="36"/>
    </location>
</feature>
<evidence type="ECO:0000313" key="4">
    <source>
        <dbReference type="Proteomes" id="UP000573599"/>
    </source>
</evidence>
<keyword evidence="4" id="KW-1185">Reference proteome</keyword>
<evidence type="ECO:0000259" key="2">
    <source>
        <dbReference type="Pfam" id="PF01882"/>
    </source>
</evidence>
<gene>
    <name evidence="3" type="ORF">BJ986_002513</name>
</gene>
<organism evidence="3 4">
    <name type="scientific">Pedococcus badiiscoriae</name>
    <dbReference type="NCBI Taxonomy" id="642776"/>
    <lineage>
        <taxon>Bacteria</taxon>
        <taxon>Bacillati</taxon>
        <taxon>Actinomycetota</taxon>
        <taxon>Actinomycetes</taxon>
        <taxon>Micrococcales</taxon>
        <taxon>Intrasporangiaceae</taxon>
        <taxon>Pedococcus</taxon>
    </lineage>
</organism>
<proteinExistence type="predicted"/>
<keyword evidence="1" id="KW-0812">Transmembrane</keyword>
<evidence type="ECO:0000313" key="3">
    <source>
        <dbReference type="EMBL" id="NYG08026.1"/>
    </source>
</evidence>
<reference evidence="3 4" key="1">
    <citation type="submission" date="2020-07" db="EMBL/GenBank/DDBJ databases">
        <title>Sequencing the genomes of 1000 actinobacteria strains.</title>
        <authorList>
            <person name="Klenk H.-P."/>
        </authorList>
    </citation>
    <scope>NUCLEOTIDE SEQUENCE [LARGE SCALE GENOMIC DNA]</scope>
    <source>
        <strain evidence="3 4">DSM 23987</strain>
    </source>
</reference>
<dbReference type="PANTHER" id="PTHR33608:SF14">
    <property type="entry name" value="POSSIBLE CONSERVED SECRETED PROTEIN"/>
    <property type="match status" value="1"/>
</dbReference>
<name>A0A852WRU6_9MICO</name>